<dbReference type="InterPro" id="IPR001789">
    <property type="entry name" value="Sig_transdc_resp-reg_receiver"/>
</dbReference>
<evidence type="ECO:0000256" key="3">
    <source>
        <dbReference type="PROSITE-ProRule" id="PRU01091"/>
    </source>
</evidence>
<dbReference type="Gene3D" id="3.40.50.2300">
    <property type="match status" value="1"/>
</dbReference>
<feature type="modified residue" description="4-aspartylphosphate" evidence="2">
    <location>
        <position position="59"/>
    </location>
</feature>
<dbReference type="RefSeq" id="WP_046520080.1">
    <property type="nucleotide sequence ID" value="NZ_LAVS01000024.1"/>
</dbReference>
<protein>
    <submittedName>
        <fullName evidence="6">DNA-binding response regulator</fullName>
    </submittedName>
</protein>
<dbReference type="Pfam" id="PF00486">
    <property type="entry name" value="Trans_reg_C"/>
    <property type="match status" value="1"/>
</dbReference>
<evidence type="ECO:0000256" key="1">
    <source>
        <dbReference type="ARBA" id="ARBA00023125"/>
    </source>
</evidence>
<dbReference type="GO" id="GO:0000976">
    <property type="term" value="F:transcription cis-regulatory region binding"/>
    <property type="evidence" value="ECO:0007669"/>
    <property type="project" value="TreeGrafter"/>
</dbReference>
<dbReference type="PROSITE" id="PS50110">
    <property type="entry name" value="RESPONSE_REGULATORY"/>
    <property type="match status" value="1"/>
</dbReference>
<keyword evidence="1 3" id="KW-0238">DNA-binding</keyword>
<name>A0A3P3QQA7_9GAMM</name>
<reference evidence="6 7" key="1">
    <citation type="submission" date="2018-11" db="EMBL/GenBank/DDBJ databases">
        <title>Draft genome analysis of Rheinheimera mesophila isolated from an industrial waste site.</title>
        <authorList>
            <person name="Yu Q."/>
            <person name="Qi Y."/>
            <person name="Zhang H."/>
            <person name="Lu Y."/>
            <person name="Pu J."/>
        </authorList>
    </citation>
    <scope>NUCLEOTIDE SEQUENCE [LARGE SCALE GENOMIC DNA]</scope>
    <source>
        <strain evidence="6 7">IITR13</strain>
    </source>
</reference>
<evidence type="ECO:0000313" key="7">
    <source>
        <dbReference type="Proteomes" id="UP000276260"/>
    </source>
</evidence>
<organism evidence="6 7">
    <name type="scientific">Rheinheimera mesophila</name>
    <dbReference type="NCBI Taxonomy" id="1547515"/>
    <lineage>
        <taxon>Bacteria</taxon>
        <taxon>Pseudomonadati</taxon>
        <taxon>Pseudomonadota</taxon>
        <taxon>Gammaproteobacteria</taxon>
        <taxon>Chromatiales</taxon>
        <taxon>Chromatiaceae</taxon>
        <taxon>Rheinheimera</taxon>
    </lineage>
</organism>
<feature type="domain" description="Response regulatory" evidence="4">
    <location>
        <begin position="10"/>
        <end position="123"/>
    </location>
</feature>
<feature type="DNA-binding region" description="OmpR/PhoB-type" evidence="3">
    <location>
        <begin position="130"/>
        <end position="229"/>
    </location>
</feature>
<evidence type="ECO:0000256" key="2">
    <source>
        <dbReference type="PROSITE-ProRule" id="PRU00169"/>
    </source>
</evidence>
<dbReference type="InterPro" id="IPR036388">
    <property type="entry name" value="WH-like_DNA-bd_sf"/>
</dbReference>
<dbReference type="GO" id="GO:0000156">
    <property type="term" value="F:phosphorelay response regulator activity"/>
    <property type="evidence" value="ECO:0007669"/>
    <property type="project" value="TreeGrafter"/>
</dbReference>
<dbReference type="OrthoDB" id="9802426at2"/>
<accession>A0A3P3QQA7</accession>
<comment type="caution">
    <text evidence="6">The sequence shown here is derived from an EMBL/GenBank/DDBJ whole genome shotgun (WGS) entry which is preliminary data.</text>
</comment>
<dbReference type="GO" id="GO:0006355">
    <property type="term" value="P:regulation of DNA-templated transcription"/>
    <property type="evidence" value="ECO:0007669"/>
    <property type="project" value="InterPro"/>
</dbReference>
<dbReference type="SMART" id="SM00862">
    <property type="entry name" value="Trans_reg_C"/>
    <property type="match status" value="1"/>
</dbReference>
<dbReference type="Proteomes" id="UP000276260">
    <property type="component" value="Unassembled WGS sequence"/>
</dbReference>
<evidence type="ECO:0000313" key="6">
    <source>
        <dbReference type="EMBL" id="RRJ22699.1"/>
    </source>
</evidence>
<proteinExistence type="predicted"/>
<dbReference type="InterPro" id="IPR039420">
    <property type="entry name" value="WalR-like"/>
</dbReference>
<dbReference type="Pfam" id="PF00072">
    <property type="entry name" value="Response_reg"/>
    <property type="match status" value="1"/>
</dbReference>
<dbReference type="Gene3D" id="6.10.250.690">
    <property type="match status" value="1"/>
</dbReference>
<dbReference type="GO" id="GO:0005829">
    <property type="term" value="C:cytosol"/>
    <property type="evidence" value="ECO:0007669"/>
    <property type="project" value="TreeGrafter"/>
</dbReference>
<dbReference type="CDD" id="cd00383">
    <property type="entry name" value="trans_reg_C"/>
    <property type="match status" value="1"/>
</dbReference>
<feature type="domain" description="OmpR/PhoB-type" evidence="5">
    <location>
        <begin position="130"/>
        <end position="229"/>
    </location>
</feature>
<dbReference type="InterPro" id="IPR001867">
    <property type="entry name" value="OmpR/PhoB-type_DNA-bd"/>
</dbReference>
<evidence type="ECO:0000259" key="5">
    <source>
        <dbReference type="PROSITE" id="PS51755"/>
    </source>
</evidence>
<dbReference type="PANTHER" id="PTHR48111">
    <property type="entry name" value="REGULATOR OF RPOS"/>
    <property type="match status" value="1"/>
</dbReference>
<dbReference type="Gene3D" id="1.10.10.10">
    <property type="entry name" value="Winged helix-like DNA-binding domain superfamily/Winged helix DNA-binding domain"/>
    <property type="match status" value="1"/>
</dbReference>
<dbReference type="GO" id="GO:0032993">
    <property type="term" value="C:protein-DNA complex"/>
    <property type="evidence" value="ECO:0007669"/>
    <property type="project" value="TreeGrafter"/>
</dbReference>
<gene>
    <name evidence="6" type="ORF">EIK76_01020</name>
</gene>
<dbReference type="SUPFAM" id="SSF52172">
    <property type="entry name" value="CheY-like"/>
    <property type="match status" value="1"/>
</dbReference>
<dbReference type="EMBL" id="RRCF01000001">
    <property type="protein sequence ID" value="RRJ22699.1"/>
    <property type="molecule type" value="Genomic_DNA"/>
</dbReference>
<dbReference type="InterPro" id="IPR011006">
    <property type="entry name" value="CheY-like_superfamily"/>
</dbReference>
<dbReference type="SMART" id="SM00448">
    <property type="entry name" value="REC"/>
    <property type="match status" value="1"/>
</dbReference>
<keyword evidence="7" id="KW-1185">Reference proteome</keyword>
<sequence>MISTTALPIQLLVLEDAPGLQSFLHTLLQSQGYQSMIQAEGQQGFALLKDHSFDLILLDLGLADMDGIEWLTQVRTWSDVPVIVISARGKEQDKVRALDSGANDYVTKPFSSAELLARVRATLRQQQKTAKPLAFANIKLDPVQRLVTKAGEQVHLTKTEYDILLLLVRHLGSALTHNQILQQVWGEHYQDRPEYIRVHMAQLRQKLEDNPSAPRHLKTEAGVGYRLCE</sequence>
<evidence type="ECO:0000259" key="4">
    <source>
        <dbReference type="PROSITE" id="PS50110"/>
    </source>
</evidence>
<dbReference type="AlphaFoldDB" id="A0A3P3QQA7"/>
<dbReference type="PANTHER" id="PTHR48111:SF50">
    <property type="entry name" value="KDP OPERON TRANSCRIPTIONAL REGULATORY PROTEIN KDPE"/>
    <property type="match status" value="1"/>
</dbReference>
<keyword evidence="2" id="KW-0597">Phosphoprotein</keyword>
<dbReference type="PROSITE" id="PS51755">
    <property type="entry name" value="OMPR_PHOB"/>
    <property type="match status" value="1"/>
</dbReference>